<dbReference type="PROSITE" id="PS51257">
    <property type="entry name" value="PROKAR_LIPOPROTEIN"/>
    <property type="match status" value="1"/>
</dbReference>
<dbReference type="RefSeq" id="WP_119910779.1">
    <property type="nucleotide sequence ID" value="NZ_QZCH01000012.1"/>
</dbReference>
<gene>
    <name evidence="1" type="ORF">D1Z90_10865</name>
</gene>
<reference evidence="1 2" key="2">
    <citation type="submission" date="2019-01" db="EMBL/GenBank/DDBJ databases">
        <title>Motilimonas pumilus sp. nov., isolated from the gut of sea cucumber (Apostichopus japonicus).</title>
        <authorList>
            <person name="Wang F.-Q."/>
            <person name="Ren L.-H."/>
            <person name="Lin Y.-W."/>
            <person name="Sun G.-H."/>
            <person name="Du Z.-J."/>
            <person name="Zhao J.-X."/>
            <person name="Liu X.-J."/>
            <person name="Liu L.-J."/>
        </authorList>
    </citation>
    <scope>NUCLEOTIDE SEQUENCE [LARGE SCALE GENOMIC DNA]</scope>
    <source>
        <strain evidence="1 2">PLHSC7-2</strain>
    </source>
</reference>
<dbReference type="Pfam" id="PF16358">
    <property type="entry name" value="RcsF"/>
    <property type="match status" value="1"/>
</dbReference>
<reference evidence="1 2" key="1">
    <citation type="submission" date="2018-09" db="EMBL/GenBank/DDBJ databases">
        <authorList>
            <person name="Wang F."/>
        </authorList>
    </citation>
    <scope>NUCLEOTIDE SEQUENCE [LARGE SCALE GENOMIC DNA]</scope>
    <source>
        <strain evidence="1 2">PLHSC7-2</strain>
    </source>
</reference>
<dbReference type="EMBL" id="QZCH01000012">
    <property type="protein sequence ID" value="RJG47626.1"/>
    <property type="molecule type" value="Genomic_DNA"/>
</dbReference>
<dbReference type="Proteomes" id="UP000283255">
    <property type="component" value="Unassembled WGS sequence"/>
</dbReference>
<dbReference type="GO" id="GO:0035556">
    <property type="term" value="P:intracellular signal transduction"/>
    <property type="evidence" value="ECO:0007669"/>
    <property type="project" value="InterPro"/>
</dbReference>
<dbReference type="AlphaFoldDB" id="A0A418YEP2"/>
<evidence type="ECO:0000313" key="1">
    <source>
        <dbReference type="EMBL" id="RJG47626.1"/>
    </source>
</evidence>
<dbReference type="GO" id="GO:0009279">
    <property type="term" value="C:cell outer membrane"/>
    <property type="evidence" value="ECO:0007669"/>
    <property type="project" value="InterPro"/>
</dbReference>
<dbReference type="Gene3D" id="3.30.110.70">
    <property type="entry name" value="Hypothetical protein apc22750. Chain B"/>
    <property type="match status" value="1"/>
</dbReference>
<dbReference type="InterPro" id="IPR030852">
    <property type="entry name" value="RcsF"/>
</dbReference>
<organism evidence="1 2">
    <name type="scientific">Motilimonas pumila</name>
    <dbReference type="NCBI Taxonomy" id="2303987"/>
    <lineage>
        <taxon>Bacteria</taxon>
        <taxon>Pseudomonadati</taxon>
        <taxon>Pseudomonadota</taxon>
        <taxon>Gammaproteobacteria</taxon>
        <taxon>Alteromonadales</taxon>
        <taxon>Alteromonadales genera incertae sedis</taxon>
        <taxon>Motilimonas</taxon>
    </lineage>
</organism>
<name>A0A418YEP2_9GAMM</name>
<comment type="caution">
    <text evidence="1">The sequence shown here is derived from an EMBL/GenBank/DDBJ whole genome shotgun (WGS) entry which is preliminary data.</text>
</comment>
<protein>
    <submittedName>
        <fullName evidence="1">Exopolysaccharide biosynthesis protein</fullName>
    </submittedName>
</protein>
<proteinExistence type="predicted"/>
<evidence type="ECO:0000313" key="2">
    <source>
        <dbReference type="Proteomes" id="UP000283255"/>
    </source>
</evidence>
<accession>A0A418YEP2</accession>
<dbReference type="OrthoDB" id="6399623at2"/>
<sequence>MRFYPFAALALLTGCSNFSFDSNLDKENFDEYFKPSQVQVYEKEQLEDKQYIHLTTIEGSVCQESERDPVPTLADARTQARIAAAEVGANGIIFKSCIETSDDYCMAASICYGQAIKVAE</sequence>
<keyword evidence="2" id="KW-1185">Reference proteome</keyword>